<protein>
    <submittedName>
        <fullName evidence="1">Trypsin-like peptidase</fullName>
    </submittedName>
</protein>
<gene>
    <name evidence="1" type="ORF">DES40_1091</name>
</gene>
<dbReference type="SUPFAM" id="SSF50494">
    <property type="entry name" value="Trypsin-like serine proteases"/>
    <property type="match status" value="1"/>
</dbReference>
<evidence type="ECO:0000313" key="2">
    <source>
        <dbReference type="Proteomes" id="UP000282211"/>
    </source>
</evidence>
<dbReference type="Proteomes" id="UP000282211">
    <property type="component" value="Unassembled WGS sequence"/>
</dbReference>
<dbReference type="InterPro" id="IPR009003">
    <property type="entry name" value="Peptidase_S1_PA"/>
</dbReference>
<organism evidence="1 2">
    <name type="scientific">Litorimonas taeanensis</name>
    <dbReference type="NCBI Taxonomy" id="568099"/>
    <lineage>
        <taxon>Bacteria</taxon>
        <taxon>Pseudomonadati</taxon>
        <taxon>Pseudomonadota</taxon>
        <taxon>Alphaproteobacteria</taxon>
        <taxon>Maricaulales</taxon>
        <taxon>Robiginitomaculaceae</taxon>
    </lineage>
</organism>
<evidence type="ECO:0000313" key="1">
    <source>
        <dbReference type="EMBL" id="RKQ71761.1"/>
    </source>
</evidence>
<dbReference type="Pfam" id="PF13365">
    <property type="entry name" value="Trypsin_2"/>
    <property type="match status" value="1"/>
</dbReference>
<accession>A0A420WL37</accession>
<dbReference type="Gene3D" id="2.40.10.10">
    <property type="entry name" value="Trypsin-like serine proteases"/>
    <property type="match status" value="1"/>
</dbReference>
<dbReference type="InterPro" id="IPR043504">
    <property type="entry name" value="Peptidase_S1_PA_chymotrypsin"/>
</dbReference>
<proteinExistence type="predicted"/>
<name>A0A420WL37_9PROT</name>
<dbReference type="InParanoid" id="A0A420WL37"/>
<keyword evidence="2" id="KW-1185">Reference proteome</keyword>
<comment type="caution">
    <text evidence="1">The sequence shown here is derived from an EMBL/GenBank/DDBJ whole genome shotgun (WGS) entry which is preliminary data.</text>
</comment>
<dbReference type="EMBL" id="RBII01000001">
    <property type="protein sequence ID" value="RKQ71761.1"/>
    <property type="molecule type" value="Genomic_DNA"/>
</dbReference>
<sequence length="206" mass="22598">MSFFSIFRRKPSPKTTVKPKAVKAQALSPKPSLTQTDLDVRRYFHNERGFQCYTTWFAYWGGWISAGHCVSEAMDHTPDFAPDDCTSWPDGLDAALAGCTKPAARPQSPKIGQSVILMGYPAGSRTPEIRKGTVYYERMPGQWIAHITDPDEPVVTGMSGGPVIDAQSGHPIGIIITRNSPADLNNDRDPDESADFIALASVWDTL</sequence>
<dbReference type="AlphaFoldDB" id="A0A420WL37"/>
<reference evidence="1 2" key="1">
    <citation type="submission" date="2018-10" db="EMBL/GenBank/DDBJ databases">
        <title>Genomic Encyclopedia of Type Strains, Phase IV (KMG-IV): sequencing the most valuable type-strain genomes for metagenomic binning, comparative biology and taxonomic classification.</title>
        <authorList>
            <person name="Goeker M."/>
        </authorList>
    </citation>
    <scope>NUCLEOTIDE SEQUENCE [LARGE SCALE GENOMIC DNA]</scope>
    <source>
        <strain evidence="1 2">DSM 22008</strain>
    </source>
</reference>
<dbReference type="OrthoDB" id="7629732at2"/>
<dbReference type="RefSeq" id="WP_121099503.1">
    <property type="nucleotide sequence ID" value="NZ_RBII01000001.1"/>
</dbReference>